<keyword evidence="2" id="KW-1185">Reference proteome</keyword>
<dbReference type="SUPFAM" id="SSF56672">
    <property type="entry name" value="DNA/RNA polymerases"/>
    <property type="match status" value="1"/>
</dbReference>
<reference evidence="1" key="1">
    <citation type="submission" date="2019-08" db="EMBL/GenBank/DDBJ databases">
        <title>The genome of the North American firefly Photinus pyralis.</title>
        <authorList>
            <consortium name="Photinus pyralis genome working group"/>
            <person name="Fallon T.R."/>
            <person name="Sander Lower S.E."/>
            <person name="Weng J.-K."/>
        </authorList>
    </citation>
    <scope>NUCLEOTIDE SEQUENCE</scope>
    <source>
        <strain evidence="1">TRF0915ILg1</strain>
        <tissue evidence="1">Whole body</tissue>
    </source>
</reference>
<dbReference type="AlphaFoldDB" id="A0A8K0CLD0"/>
<evidence type="ECO:0008006" key="3">
    <source>
        <dbReference type="Google" id="ProtNLM"/>
    </source>
</evidence>
<name>A0A8K0CLD0_IGNLU</name>
<dbReference type="Proteomes" id="UP000801492">
    <property type="component" value="Unassembled WGS sequence"/>
</dbReference>
<evidence type="ECO:0000313" key="1">
    <source>
        <dbReference type="EMBL" id="KAF2887357.1"/>
    </source>
</evidence>
<dbReference type="InterPro" id="IPR043128">
    <property type="entry name" value="Rev_trsase/Diguanyl_cyclase"/>
</dbReference>
<dbReference type="OrthoDB" id="41323at2759"/>
<evidence type="ECO:0000313" key="2">
    <source>
        <dbReference type="Proteomes" id="UP000801492"/>
    </source>
</evidence>
<comment type="caution">
    <text evidence="1">The sequence shown here is derived from an EMBL/GenBank/DDBJ whole genome shotgun (WGS) entry which is preliminary data.</text>
</comment>
<dbReference type="GO" id="GO:0071897">
    <property type="term" value="P:DNA biosynthetic process"/>
    <property type="evidence" value="ECO:0007669"/>
    <property type="project" value="UniProtKB-ARBA"/>
</dbReference>
<dbReference type="Gene3D" id="3.30.70.270">
    <property type="match status" value="1"/>
</dbReference>
<accession>A0A8K0CLD0</accession>
<proteinExistence type="predicted"/>
<organism evidence="1 2">
    <name type="scientific">Ignelater luminosus</name>
    <name type="common">Cucubano</name>
    <name type="synonym">Pyrophorus luminosus</name>
    <dbReference type="NCBI Taxonomy" id="2038154"/>
    <lineage>
        <taxon>Eukaryota</taxon>
        <taxon>Metazoa</taxon>
        <taxon>Ecdysozoa</taxon>
        <taxon>Arthropoda</taxon>
        <taxon>Hexapoda</taxon>
        <taxon>Insecta</taxon>
        <taxon>Pterygota</taxon>
        <taxon>Neoptera</taxon>
        <taxon>Endopterygota</taxon>
        <taxon>Coleoptera</taxon>
        <taxon>Polyphaga</taxon>
        <taxon>Elateriformia</taxon>
        <taxon>Elateroidea</taxon>
        <taxon>Elateridae</taxon>
        <taxon>Agrypninae</taxon>
        <taxon>Pyrophorini</taxon>
        <taxon>Ignelater</taxon>
    </lineage>
</organism>
<protein>
    <recommendedName>
        <fullName evidence="3">Reverse transcriptase</fullName>
    </recommendedName>
</protein>
<gene>
    <name evidence="1" type="ORF">ILUMI_18816</name>
</gene>
<dbReference type="EMBL" id="VTPC01083915">
    <property type="protein sequence ID" value="KAF2887357.1"/>
    <property type="molecule type" value="Genomic_DNA"/>
</dbReference>
<sequence>MPFGLHNDPETSQKVVDIVFDPGKELKYLGYVMDELGLKVDPDKANSILNTPISEVRRLIGLASWYRRFAPGFSKRIAPLTKDGIGMMRQKKPSLI</sequence>
<dbReference type="InterPro" id="IPR043502">
    <property type="entry name" value="DNA/RNA_pol_sf"/>
</dbReference>